<accession>A0ABS1WAK0</accession>
<dbReference type="InterPro" id="IPR027385">
    <property type="entry name" value="Beta-barrel_OMP"/>
</dbReference>
<dbReference type="Proteomes" id="UP000809910">
    <property type="component" value="Unassembled WGS sequence"/>
</dbReference>
<organism evidence="4 5">
    <name type="scientific">Legionella bononiensis</name>
    <dbReference type="NCBI Taxonomy" id="2793102"/>
    <lineage>
        <taxon>Bacteria</taxon>
        <taxon>Pseudomonadati</taxon>
        <taxon>Pseudomonadota</taxon>
        <taxon>Gammaproteobacteria</taxon>
        <taxon>Legionellales</taxon>
        <taxon>Legionellaceae</taxon>
        <taxon>Legionella</taxon>
    </lineage>
</organism>
<dbReference type="EMBL" id="JADWVN010000013">
    <property type="protein sequence ID" value="MBL7526389.1"/>
    <property type="molecule type" value="Genomic_DNA"/>
</dbReference>
<dbReference type="InterPro" id="IPR011250">
    <property type="entry name" value="OMP/PagP_B-barrel"/>
</dbReference>
<dbReference type="Gene3D" id="2.40.160.20">
    <property type="match status" value="1"/>
</dbReference>
<feature type="signal peptide" evidence="2">
    <location>
        <begin position="1"/>
        <end position="21"/>
    </location>
</feature>
<feature type="chain" id="PRO_5045519937" evidence="2">
    <location>
        <begin position="22"/>
        <end position="247"/>
    </location>
</feature>
<reference evidence="4 5" key="1">
    <citation type="submission" date="2020-12" db="EMBL/GenBank/DDBJ databases">
        <title>WGS of Legionella: environmental sample.</title>
        <authorList>
            <person name="Cristino S."/>
            <person name="Girolamini L."/>
            <person name="Salaris S."/>
            <person name="Pascale M.R."/>
            <person name="Mazzotta M."/>
            <person name="Orsini M."/>
            <person name="Grottola A."/>
        </authorList>
    </citation>
    <scope>NUCLEOTIDE SEQUENCE [LARGE SCALE GENOMIC DNA]</scope>
    <source>
        <strain evidence="4 5">30cs62</strain>
    </source>
</reference>
<evidence type="ECO:0000313" key="4">
    <source>
        <dbReference type="EMBL" id="MBL7526389.1"/>
    </source>
</evidence>
<evidence type="ECO:0000259" key="3">
    <source>
        <dbReference type="Pfam" id="PF13505"/>
    </source>
</evidence>
<gene>
    <name evidence="4" type="ORF">I5282_07365</name>
</gene>
<evidence type="ECO:0000256" key="2">
    <source>
        <dbReference type="SAM" id="SignalP"/>
    </source>
</evidence>
<feature type="domain" description="Outer membrane protein beta-barrel" evidence="3">
    <location>
        <begin position="69"/>
        <end position="245"/>
    </location>
</feature>
<proteinExistence type="predicted"/>
<sequence>MKLNKVVTIACGVTLTGLVCAGDGGSIDGSWRPAATLSLGPVWSTPGKTQTIYLQPELRETFAANSTTKKFGSGELFLGLHHYFSPKLFAEFGFAVATTTAIPLHGDIWQDADPDFNNLFYDYKIKHTRLAVKGKLLTDFYQLVQPYLSGSLGVGVNHAYNYITTPKNIDIEPEPPFTSHTTRDFSYTLGAGLQRALNSHWSVGVGYEFSDWGRTSLGSATEQVLTGGLDLNHIYTNQLQFSLSYVA</sequence>
<comment type="caution">
    <text evidence="4">The sequence shown here is derived from an EMBL/GenBank/DDBJ whole genome shotgun (WGS) entry which is preliminary data.</text>
</comment>
<dbReference type="SUPFAM" id="SSF56925">
    <property type="entry name" value="OMPA-like"/>
    <property type="match status" value="1"/>
</dbReference>
<dbReference type="RefSeq" id="WP_203110438.1">
    <property type="nucleotide sequence ID" value="NZ_JADOBG010000015.1"/>
</dbReference>
<keyword evidence="5" id="KW-1185">Reference proteome</keyword>
<dbReference type="Pfam" id="PF13505">
    <property type="entry name" value="OMP_b-brl"/>
    <property type="match status" value="1"/>
</dbReference>
<evidence type="ECO:0000313" key="5">
    <source>
        <dbReference type="Proteomes" id="UP000809910"/>
    </source>
</evidence>
<protein>
    <submittedName>
        <fullName evidence="4">Porin family protein</fullName>
    </submittedName>
</protein>
<keyword evidence="1 2" id="KW-0732">Signal</keyword>
<name>A0ABS1WAK0_9GAMM</name>
<evidence type="ECO:0000256" key="1">
    <source>
        <dbReference type="ARBA" id="ARBA00022729"/>
    </source>
</evidence>